<dbReference type="RefSeq" id="WP_217496340.1">
    <property type="nucleotide sequence ID" value="NZ_CP040396.1"/>
</dbReference>
<name>A0A4P8XN95_9BACL</name>
<evidence type="ECO:0000313" key="2">
    <source>
        <dbReference type="EMBL" id="QCT03745.1"/>
    </source>
</evidence>
<evidence type="ECO:0000256" key="1">
    <source>
        <dbReference type="SAM" id="MobiDB-lite"/>
    </source>
</evidence>
<feature type="compositionally biased region" description="Basic and acidic residues" evidence="1">
    <location>
        <begin position="31"/>
        <end position="40"/>
    </location>
</feature>
<feature type="region of interest" description="Disordered" evidence="1">
    <location>
        <begin position="1"/>
        <end position="57"/>
    </location>
</feature>
<accession>A0A4P8XN95</accession>
<protein>
    <submittedName>
        <fullName evidence="2">Uncharacterized protein</fullName>
    </submittedName>
</protein>
<dbReference type="EMBL" id="CP040396">
    <property type="protein sequence ID" value="QCT03745.1"/>
    <property type="molecule type" value="Genomic_DNA"/>
</dbReference>
<proteinExistence type="predicted"/>
<keyword evidence="3" id="KW-1185">Reference proteome</keyword>
<dbReference type="KEGG" id="palo:E6C60_3034"/>
<dbReference type="AlphaFoldDB" id="A0A4P8XN95"/>
<dbReference type="Proteomes" id="UP000300879">
    <property type="component" value="Chromosome"/>
</dbReference>
<reference evidence="2 3" key="1">
    <citation type="submission" date="2019-05" db="EMBL/GenBank/DDBJ databases">
        <authorList>
            <person name="Chen C."/>
        </authorList>
    </citation>
    <scope>NUCLEOTIDE SEQUENCE [LARGE SCALE GENOMIC DNA]</scope>
    <source>
        <strain evidence="2 3">HB172198</strain>
    </source>
</reference>
<gene>
    <name evidence="2" type="ORF">E6C60_3034</name>
</gene>
<sequence>MTKERREEGGWRSGALAFVPGFHPPSGMNKKSGDNSDRKPPLPAATTPSLADTPSFA</sequence>
<evidence type="ECO:0000313" key="3">
    <source>
        <dbReference type="Proteomes" id="UP000300879"/>
    </source>
</evidence>
<feature type="compositionally biased region" description="Low complexity" evidence="1">
    <location>
        <begin position="44"/>
        <end position="57"/>
    </location>
</feature>
<organism evidence="2 3">
    <name type="scientific">Paenibacillus algicola</name>
    <dbReference type="NCBI Taxonomy" id="2565926"/>
    <lineage>
        <taxon>Bacteria</taxon>
        <taxon>Bacillati</taxon>
        <taxon>Bacillota</taxon>
        <taxon>Bacilli</taxon>
        <taxon>Bacillales</taxon>
        <taxon>Paenibacillaceae</taxon>
        <taxon>Paenibacillus</taxon>
    </lineage>
</organism>
<feature type="compositionally biased region" description="Basic and acidic residues" evidence="1">
    <location>
        <begin position="1"/>
        <end position="10"/>
    </location>
</feature>